<proteinExistence type="predicted"/>
<keyword evidence="2" id="KW-1185">Reference proteome</keyword>
<gene>
    <name evidence="1" type="ORF">HMPREF0204_14611</name>
</gene>
<organism evidence="1 2">
    <name type="scientific">Chryseobacterium gleum ATCC 35910</name>
    <dbReference type="NCBI Taxonomy" id="525257"/>
    <lineage>
        <taxon>Bacteria</taxon>
        <taxon>Pseudomonadati</taxon>
        <taxon>Bacteroidota</taxon>
        <taxon>Flavobacteriia</taxon>
        <taxon>Flavobacteriales</taxon>
        <taxon>Weeksellaceae</taxon>
        <taxon>Chryseobacterium group</taxon>
        <taxon>Chryseobacterium</taxon>
    </lineage>
</organism>
<comment type="caution">
    <text evidence="1">The sequence shown here is derived from an EMBL/GenBank/DDBJ whole genome shotgun (WGS) entry which is preliminary data.</text>
</comment>
<name>A0ABN0AR21_CHRGE</name>
<evidence type="ECO:0000313" key="2">
    <source>
        <dbReference type="Proteomes" id="UP000002969"/>
    </source>
</evidence>
<accession>A0ABN0AR21</accession>
<reference evidence="1" key="1">
    <citation type="submission" date="2010-06" db="EMBL/GenBank/DDBJ databases">
        <authorList>
            <person name="Muzny D."/>
            <person name="Qin X."/>
            <person name="Buhay C."/>
            <person name="Dugan-Rocha S."/>
            <person name="Ding Y."/>
            <person name="Chen G."/>
            <person name="Hawes A."/>
            <person name="Holder M."/>
            <person name="Jhangiani S."/>
            <person name="Johnson A."/>
            <person name="Khan Z."/>
            <person name="Li Z."/>
            <person name="Liu W."/>
            <person name="Liu X."/>
            <person name="Perez L."/>
            <person name="Shen H."/>
            <person name="Wang Q."/>
            <person name="Watt J."/>
            <person name="Xi L."/>
            <person name="Xin Y."/>
            <person name="Zhou J."/>
            <person name="Deng J."/>
            <person name="Jiang H."/>
            <person name="Liu Y."/>
            <person name="Qu J."/>
            <person name="Song X.-Z."/>
            <person name="Zhang L."/>
            <person name="Villasana D."/>
            <person name="Johnson A."/>
            <person name="Liu J."/>
            <person name="Liyanage D."/>
            <person name="Lorensuhewa L."/>
            <person name="Robinson T."/>
            <person name="Song A."/>
            <person name="Song B.-B."/>
            <person name="Dinh H."/>
            <person name="Thornton R."/>
            <person name="Coyle M."/>
            <person name="Francisco L."/>
            <person name="Jackson L."/>
            <person name="Javaid M."/>
            <person name="Korchina V."/>
            <person name="Kovar C."/>
            <person name="Mata R."/>
            <person name="Mathew T."/>
            <person name="Ngo R."/>
            <person name="Nguyen L."/>
            <person name="Nguyen N."/>
            <person name="Okwuonu G."/>
            <person name="Ongeri F."/>
            <person name="Pham C."/>
            <person name="Simmons D."/>
            <person name="Wilczek-Boney K."/>
            <person name="Hale W."/>
            <person name="Jakkamsetti A."/>
            <person name="Pham P."/>
            <person name="Ruth R."/>
            <person name="San Lucas F."/>
            <person name="Warren J."/>
            <person name="Zhang J."/>
            <person name="Zhao Z."/>
            <person name="Zhou C."/>
            <person name="Zhu D."/>
            <person name="Lee S."/>
            <person name="Bess C."/>
            <person name="Blankenburg K."/>
            <person name="Forbes L."/>
            <person name="Fu Q."/>
            <person name="Gubbala S."/>
            <person name="Hirani K."/>
            <person name="Jayaseelan J.C."/>
            <person name="Lara F."/>
            <person name="Munidasa M."/>
            <person name="Palculict T."/>
            <person name="Patil S."/>
            <person name="Pu L.-L."/>
            <person name="Saada N."/>
            <person name="Tang L."/>
            <person name="Weissenberger G."/>
            <person name="Zhu Y."/>
            <person name="Hemphill L."/>
            <person name="Shang Y."/>
            <person name="Youmans B."/>
            <person name="Ayvaz T."/>
            <person name="Ross M."/>
            <person name="Santibanez J."/>
            <person name="Aqrawi P."/>
            <person name="Gross S."/>
            <person name="Joshi V."/>
            <person name="Fowler G."/>
            <person name="Nazareth L."/>
            <person name="Reid J."/>
            <person name="Worley K."/>
            <person name="Petrosino J."/>
            <person name="Highlander S."/>
            <person name="Gibbs R."/>
        </authorList>
    </citation>
    <scope>NUCLEOTIDE SEQUENCE [LARGE SCALE GENOMIC DNA]</scope>
    <source>
        <strain evidence="1">ATCC 35910</strain>
    </source>
</reference>
<dbReference type="EMBL" id="ACKQ02000007">
    <property type="protein sequence ID" value="EFK35542.1"/>
    <property type="molecule type" value="Genomic_DNA"/>
</dbReference>
<sequence length="46" mass="5578">MILLLQSSALYLFAANMIYLKNSTIGTFLNYTFYCIRKRKYFESYY</sequence>
<dbReference type="Proteomes" id="UP000002969">
    <property type="component" value="Unassembled WGS sequence"/>
</dbReference>
<protein>
    <submittedName>
        <fullName evidence="1">Uncharacterized protein</fullName>
    </submittedName>
</protein>
<evidence type="ECO:0000313" key="1">
    <source>
        <dbReference type="EMBL" id="EFK35542.1"/>
    </source>
</evidence>